<evidence type="ECO:0000313" key="1">
    <source>
        <dbReference type="EMBL" id="KAL1516402.1"/>
    </source>
</evidence>
<name>A0ABD1FAU6_HYPHA</name>
<evidence type="ECO:0000313" key="2">
    <source>
        <dbReference type="Proteomes" id="UP001566132"/>
    </source>
</evidence>
<protein>
    <submittedName>
        <fullName evidence="1">Uncharacterized protein</fullName>
    </submittedName>
</protein>
<sequence>MKCGIRKSCLDKQMKCKIEKDVSEGSDSMVEASLYMHYYLTRMLKDNFDVFLRTVLTSFLLDMYYHLPANKRKEGKDFCVRDDDYINNVRPANRPLYDG</sequence>
<dbReference type="Proteomes" id="UP001566132">
    <property type="component" value="Unassembled WGS sequence"/>
</dbReference>
<dbReference type="EMBL" id="JBDJPC010000001">
    <property type="protein sequence ID" value="KAL1516402.1"/>
    <property type="molecule type" value="Genomic_DNA"/>
</dbReference>
<gene>
    <name evidence="1" type="ORF">ABEB36_000320</name>
</gene>
<accession>A0ABD1FAU6</accession>
<organism evidence="1 2">
    <name type="scientific">Hypothenemus hampei</name>
    <name type="common">Coffee berry borer</name>
    <dbReference type="NCBI Taxonomy" id="57062"/>
    <lineage>
        <taxon>Eukaryota</taxon>
        <taxon>Metazoa</taxon>
        <taxon>Ecdysozoa</taxon>
        <taxon>Arthropoda</taxon>
        <taxon>Hexapoda</taxon>
        <taxon>Insecta</taxon>
        <taxon>Pterygota</taxon>
        <taxon>Neoptera</taxon>
        <taxon>Endopterygota</taxon>
        <taxon>Coleoptera</taxon>
        <taxon>Polyphaga</taxon>
        <taxon>Cucujiformia</taxon>
        <taxon>Curculionidae</taxon>
        <taxon>Scolytinae</taxon>
        <taxon>Hypothenemus</taxon>
    </lineage>
</organism>
<proteinExistence type="predicted"/>
<comment type="caution">
    <text evidence="1">The sequence shown here is derived from an EMBL/GenBank/DDBJ whole genome shotgun (WGS) entry which is preliminary data.</text>
</comment>
<keyword evidence="2" id="KW-1185">Reference proteome</keyword>
<reference evidence="1 2" key="1">
    <citation type="submission" date="2024-05" db="EMBL/GenBank/DDBJ databases">
        <title>Genetic variation in Jamaican populations of the coffee berry borer (Hypothenemus hampei).</title>
        <authorList>
            <person name="Errbii M."/>
            <person name="Myrie A."/>
        </authorList>
    </citation>
    <scope>NUCLEOTIDE SEQUENCE [LARGE SCALE GENOMIC DNA]</scope>
    <source>
        <strain evidence="1">JA-Hopewell-2020-01-JO</strain>
        <tissue evidence="1">Whole body</tissue>
    </source>
</reference>
<dbReference type="AlphaFoldDB" id="A0ABD1FAU6"/>